<dbReference type="InterPro" id="IPR050969">
    <property type="entry name" value="Dev_Signal_Modulators"/>
</dbReference>
<dbReference type="GO" id="GO:0005576">
    <property type="term" value="C:extracellular region"/>
    <property type="evidence" value="ECO:0007669"/>
    <property type="project" value="TreeGrafter"/>
</dbReference>
<keyword evidence="3" id="KW-0677">Repeat</keyword>
<feature type="disulfide bond" evidence="6">
    <location>
        <begin position="239"/>
        <end position="248"/>
    </location>
</feature>
<dbReference type="InterPro" id="IPR000742">
    <property type="entry name" value="EGF"/>
</dbReference>
<keyword evidence="7" id="KW-0472">Membrane</keyword>
<keyword evidence="4" id="KW-0175">Coiled coil</keyword>
<keyword evidence="7" id="KW-0812">Transmembrane</keyword>
<dbReference type="InterPro" id="IPR018097">
    <property type="entry name" value="EGF_Ca-bd_CS"/>
</dbReference>
<comment type="caution">
    <text evidence="6">Lacks conserved residue(s) required for the propagation of feature annotation.</text>
</comment>
<evidence type="ECO:0000256" key="6">
    <source>
        <dbReference type="PROSITE-ProRule" id="PRU00076"/>
    </source>
</evidence>
<feature type="disulfide bond" evidence="6">
    <location>
        <begin position="316"/>
        <end position="326"/>
    </location>
</feature>
<protein>
    <submittedName>
        <fullName evidence="9">Putative fibrillin-3</fullName>
    </submittedName>
</protein>
<comment type="caution">
    <text evidence="9">The sequence shown here is derived from an EMBL/GenBank/DDBJ whole genome shotgun (WGS) entry which is preliminary data.</text>
</comment>
<dbReference type="PANTHER" id="PTHR14949:SF56">
    <property type="entry name" value="EGF-LIKE-DOMAIN, MULTIPLE 7"/>
    <property type="match status" value="1"/>
</dbReference>
<dbReference type="PROSITE" id="PS00010">
    <property type="entry name" value="ASX_HYDROXYL"/>
    <property type="match status" value="1"/>
</dbReference>
<dbReference type="PROSITE" id="PS00022">
    <property type="entry name" value="EGF_1"/>
    <property type="match status" value="2"/>
</dbReference>
<dbReference type="PROSITE" id="PS50026">
    <property type="entry name" value="EGF_3"/>
    <property type="match status" value="3"/>
</dbReference>
<evidence type="ECO:0000256" key="4">
    <source>
        <dbReference type="ARBA" id="ARBA00023054"/>
    </source>
</evidence>
<dbReference type="OrthoDB" id="10045365at2759"/>
<keyword evidence="5 6" id="KW-1015">Disulfide bond</keyword>
<proteinExistence type="predicted"/>
<evidence type="ECO:0000259" key="8">
    <source>
        <dbReference type="PROSITE" id="PS50026"/>
    </source>
</evidence>
<evidence type="ECO:0000313" key="10">
    <source>
        <dbReference type="Proteomes" id="UP000230750"/>
    </source>
</evidence>
<dbReference type="PROSITE" id="PS01187">
    <property type="entry name" value="EGF_CA"/>
    <property type="match status" value="1"/>
</dbReference>
<dbReference type="PANTHER" id="PTHR14949">
    <property type="entry name" value="EGF-LIKE-DOMAIN, MULTIPLE 7, 8"/>
    <property type="match status" value="1"/>
</dbReference>
<evidence type="ECO:0000256" key="2">
    <source>
        <dbReference type="ARBA" id="ARBA00022729"/>
    </source>
</evidence>
<feature type="domain" description="EGF-like" evidence="8">
    <location>
        <begin position="250"/>
        <end position="280"/>
    </location>
</feature>
<name>A0A2G8JHB7_STIJA</name>
<dbReference type="STRING" id="307972.A0A2G8JHB7"/>
<keyword evidence="2" id="KW-0732">Signal</keyword>
<dbReference type="GO" id="GO:0009986">
    <property type="term" value="C:cell surface"/>
    <property type="evidence" value="ECO:0007669"/>
    <property type="project" value="TreeGrafter"/>
</dbReference>
<accession>A0A2G8JHB7</accession>
<dbReference type="SMART" id="SM00181">
    <property type="entry name" value="EGF"/>
    <property type="match status" value="6"/>
</dbReference>
<sequence>MEAALTTAPTQKAVIIAPAQKASNNQKQIKKNAKILMNVQMSLFVISIVTTLLVPINVLVTKAIPYTVMVVSVLPSTVIRNCTRHQVMKIQMSACSQSSSSSVYALRCVSNIPGGTSVTAAIWRTLIPDNKTHCKDVTNCREKNGGCDQICREDQRGLLCSCQYGSVLDGDGHTCNDVNECLESNGGCEQLCVNTPGSFTCQCRRGYRPRDDSPYQCVSECVPPCLNYGVCVGPNTCVCPTGYGGQTCTPTCNPPCAHGGSCRRFNMCQCPVGYTGPACQKATCVLPCMNGGLCIGPNRCQCPARYTGERCETSKCVPECRNGGSCYASNTCLCPEGFYGPRCQN</sequence>
<evidence type="ECO:0000256" key="3">
    <source>
        <dbReference type="ARBA" id="ARBA00022737"/>
    </source>
</evidence>
<dbReference type="SUPFAM" id="SSF57196">
    <property type="entry name" value="EGF/Laminin"/>
    <property type="match status" value="5"/>
</dbReference>
<dbReference type="InterPro" id="IPR001881">
    <property type="entry name" value="EGF-like_Ca-bd_dom"/>
</dbReference>
<evidence type="ECO:0000256" key="7">
    <source>
        <dbReference type="SAM" id="Phobius"/>
    </source>
</evidence>
<evidence type="ECO:0000256" key="5">
    <source>
        <dbReference type="ARBA" id="ARBA00023157"/>
    </source>
</evidence>
<dbReference type="EMBL" id="MRZV01001976">
    <property type="protein sequence ID" value="PIK35146.1"/>
    <property type="molecule type" value="Genomic_DNA"/>
</dbReference>
<evidence type="ECO:0000313" key="9">
    <source>
        <dbReference type="EMBL" id="PIK35146.1"/>
    </source>
</evidence>
<feature type="transmembrane region" description="Helical" evidence="7">
    <location>
        <begin position="35"/>
        <end position="57"/>
    </location>
</feature>
<feature type="domain" description="EGF-like" evidence="8">
    <location>
        <begin position="218"/>
        <end position="249"/>
    </location>
</feature>
<evidence type="ECO:0000256" key="1">
    <source>
        <dbReference type="ARBA" id="ARBA00022536"/>
    </source>
</evidence>
<dbReference type="SMART" id="SM00179">
    <property type="entry name" value="EGF_CA"/>
    <property type="match status" value="1"/>
</dbReference>
<dbReference type="Pfam" id="PF12661">
    <property type="entry name" value="hEGF"/>
    <property type="match status" value="3"/>
</dbReference>
<dbReference type="InterPro" id="IPR013032">
    <property type="entry name" value="EGF-like_CS"/>
</dbReference>
<keyword evidence="10" id="KW-1185">Reference proteome</keyword>
<dbReference type="Pfam" id="PF14670">
    <property type="entry name" value="FXa_inhibition"/>
    <property type="match status" value="1"/>
</dbReference>
<organism evidence="9 10">
    <name type="scientific">Stichopus japonicus</name>
    <name type="common">Sea cucumber</name>
    <dbReference type="NCBI Taxonomy" id="307972"/>
    <lineage>
        <taxon>Eukaryota</taxon>
        <taxon>Metazoa</taxon>
        <taxon>Echinodermata</taxon>
        <taxon>Eleutherozoa</taxon>
        <taxon>Echinozoa</taxon>
        <taxon>Holothuroidea</taxon>
        <taxon>Aspidochirotacea</taxon>
        <taxon>Aspidochirotida</taxon>
        <taxon>Stichopodidae</taxon>
        <taxon>Apostichopus</taxon>
    </lineage>
</organism>
<keyword evidence="7" id="KW-1133">Transmembrane helix</keyword>
<feature type="domain" description="EGF-like" evidence="8">
    <location>
        <begin position="312"/>
        <end position="344"/>
    </location>
</feature>
<reference evidence="9 10" key="1">
    <citation type="journal article" date="2017" name="PLoS Biol.">
        <title>The sea cucumber genome provides insights into morphological evolution and visceral regeneration.</title>
        <authorList>
            <person name="Zhang X."/>
            <person name="Sun L."/>
            <person name="Yuan J."/>
            <person name="Sun Y."/>
            <person name="Gao Y."/>
            <person name="Zhang L."/>
            <person name="Li S."/>
            <person name="Dai H."/>
            <person name="Hamel J.F."/>
            <person name="Liu C."/>
            <person name="Yu Y."/>
            <person name="Liu S."/>
            <person name="Lin W."/>
            <person name="Guo K."/>
            <person name="Jin S."/>
            <person name="Xu P."/>
            <person name="Storey K.B."/>
            <person name="Huan P."/>
            <person name="Zhang T."/>
            <person name="Zhou Y."/>
            <person name="Zhang J."/>
            <person name="Lin C."/>
            <person name="Li X."/>
            <person name="Xing L."/>
            <person name="Huo D."/>
            <person name="Sun M."/>
            <person name="Wang L."/>
            <person name="Mercier A."/>
            <person name="Li F."/>
            <person name="Yang H."/>
            <person name="Xiang J."/>
        </authorList>
    </citation>
    <scope>NUCLEOTIDE SEQUENCE [LARGE SCALE GENOMIC DNA]</scope>
    <source>
        <strain evidence="9">Shaxun</strain>
        <tissue evidence="9">Muscle</tissue>
    </source>
</reference>
<feature type="disulfide bond" evidence="6">
    <location>
        <begin position="252"/>
        <end position="262"/>
    </location>
</feature>
<feature type="disulfide bond" evidence="6">
    <location>
        <begin position="270"/>
        <end position="279"/>
    </location>
</feature>
<dbReference type="Proteomes" id="UP000230750">
    <property type="component" value="Unassembled WGS sequence"/>
</dbReference>
<feature type="disulfide bond" evidence="6">
    <location>
        <begin position="334"/>
        <end position="343"/>
    </location>
</feature>
<feature type="non-terminal residue" evidence="9">
    <location>
        <position position="345"/>
    </location>
</feature>
<dbReference type="GO" id="GO:0005102">
    <property type="term" value="F:signaling receptor binding"/>
    <property type="evidence" value="ECO:0007669"/>
    <property type="project" value="TreeGrafter"/>
</dbReference>
<dbReference type="AlphaFoldDB" id="A0A2G8JHB7"/>
<dbReference type="PROSITE" id="PS01186">
    <property type="entry name" value="EGF_2"/>
    <property type="match status" value="1"/>
</dbReference>
<dbReference type="FunFam" id="2.10.25.10:FF:000240">
    <property type="entry name" value="Vitamin K-dependent protein S"/>
    <property type="match status" value="1"/>
</dbReference>
<dbReference type="GO" id="GO:0005509">
    <property type="term" value="F:calcium ion binding"/>
    <property type="evidence" value="ECO:0007669"/>
    <property type="project" value="InterPro"/>
</dbReference>
<dbReference type="InterPro" id="IPR000152">
    <property type="entry name" value="EGF-type_Asp/Asn_hydroxyl_site"/>
</dbReference>
<keyword evidence="1 6" id="KW-0245">EGF-like domain</keyword>
<dbReference type="Gene3D" id="2.10.25.10">
    <property type="entry name" value="Laminin"/>
    <property type="match status" value="6"/>
</dbReference>
<gene>
    <name evidence="9" type="ORF">BSL78_28031</name>
</gene>
<feature type="disulfide bond" evidence="6">
    <location>
        <begin position="221"/>
        <end position="231"/>
    </location>
</feature>